<comment type="similarity">
    <text evidence="4">Belongs to the cytochrome P450 family.</text>
</comment>
<keyword evidence="16" id="KW-1185">Reference proteome</keyword>
<dbReference type="InterPro" id="IPR036396">
    <property type="entry name" value="Cyt_P450_sf"/>
</dbReference>
<keyword evidence="5 13" id="KW-0349">Heme</keyword>
<sequence length="526" mass="58721">MSSTATLQLPLTIPVPAAILALVAVLVTLLLRVGRRDPRLPPGPPTTPVLGNLTTIPPRYAHLYFLKLSKQYGDVISLKLFNSNMVVLNSAKAIFELLDKRSSSFNDRAPMYINDEVIARGNHILLAPGKRNAVYRKAWNRILAPGVVGNHVPLQTAEGSAVLYNLLKGVNFYQEMRRYSCSLTLAIAFGKRAPTFDGVDSAGFSVKEFYRLEHAFNFFLEVGAAPPIDLLPALKYLPGPLAPWKAKAQSLREEMRHYYHDILFGELKRRLKKGQCTDAWLAKLVKNNPDGLSDECLAWNGGVMLEGGSDTTSGALLTFVLAACCFPDKAAKAREEIDRVVGHDRSPVLEDIASLPYCDALVKEMMRWRPVAPAGVPHLSTKDEVYRDMLIPAGTLVVGNTWAALHDPELYDDPEEFRPERFLANKYGLKEEMAGWRNTLPYGAGRRICLGTQVAENSLSINIPKLLWAFDFEPVGEMDVNKFEPGHLTAPVEFKCHFRPRNAHIEETIVSEYEEARELLSQFEFD</sequence>
<evidence type="ECO:0000256" key="6">
    <source>
        <dbReference type="ARBA" id="ARBA00022692"/>
    </source>
</evidence>
<protein>
    <recommendedName>
        <fullName evidence="17">Cytochrome P450</fullName>
    </recommendedName>
</protein>
<dbReference type="InterPro" id="IPR050364">
    <property type="entry name" value="Cytochrome_P450_fung"/>
</dbReference>
<evidence type="ECO:0000256" key="5">
    <source>
        <dbReference type="ARBA" id="ARBA00022617"/>
    </source>
</evidence>
<dbReference type="Pfam" id="PF00067">
    <property type="entry name" value="p450"/>
    <property type="match status" value="1"/>
</dbReference>
<dbReference type="PANTHER" id="PTHR46300:SF2">
    <property type="entry name" value="CYTOCHROME P450 MONOOXYGENASE ALNH-RELATED"/>
    <property type="match status" value="1"/>
</dbReference>
<dbReference type="GO" id="GO:0004497">
    <property type="term" value="F:monooxygenase activity"/>
    <property type="evidence" value="ECO:0007669"/>
    <property type="project" value="UniProtKB-KW"/>
</dbReference>
<dbReference type="Gene3D" id="1.10.630.10">
    <property type="entry name" value="Cytochrome P450"/>
    <property type="match status" value="1"/>
</dbReference>
<feature type="binding site" description="axial binding residue" evidence="13">
    <location>
        <position position="449"/>
    </location>
    <ligand>
        <name>heme</name>
        <dbReference type="ChEBI" id="CHEBI:30413"/>
    </ligand>
    <ligandPart>
        <name>Fe</name>
        <dbReference type="ChEBI" id="CHEBI:18248"/>
    </ligandPart>
</feature>
<dbReference type="GO" id="GO:0005506">
    <property type="term" value="F:iron ion binding"/>
    <property type="evidence" value="ECO:0007669"/>
    <property type="project" value="InterPro"/>
</dbReference>
<dbReference type="PANTHER" id="PTHR46300">
    <property type="entry name" value="P450, PUTATIVE (EUROFUNG)-RELATED-RELATED"/>
    <property type="match status" value="1"/>
</dbReference>
<evidence type="ECO:0000256" key="4">
    <source>
        <dbReference type="ARBA" id="ARBA00010617"/>
    </source>
</evidence>
<evidence type="ECO:0000256" key="3">
    <source>
        <dbReference type="ARBA" id="ARBA00005179"/>
    </source>
</evidence>
<proteinExistence type="inferred from homology"/>
<dbReference type="AlphaFoldDB" id="A0AA48L4N5"/>
<keyword evidence="11" id="KW-0503">Monooxygenase</keyword>
<dbReference type="Proteomes" id="UP001233271">
    <property type="component" value="Chromosome 4"/>
</dbReference>
<dbReference type="InterPro" id="IPR002401">
    <property type="entry name" value="Cyt_P450_E_grp-I"/>
</dbReference>
<dbReference type="RefSeq" id="XP_060457176.1">
    <property type="nucleotide sequence ID" value="XM_060600598.1"/>
</dbReference>
<name>A0AA48L4N5_9TREE</name>
<comment type="pathway">
    <text evidence="3">Secondary metabolite biosynthesis.</text>
</comment>
<dbReference type="GO" id="GO:0016020">
    <property type="term" value="C:membrane"/>
    <property type="evidence" value="ECO:0007669"/>
    <property type="project" value="UniProtKB-SubCell"/>
</dbReference>
<keyword evidence="7 13" id="KW-0479">Metal-binding</keyword>
<feature type="transmembrane region" description="Helical" evidence="14">
    <location>
        <begin position="12"/>
        <end position="31"/>
    </location>
</feature>
<evidence type="ECO:0000256" key="14">
    <source>
        <dbReference type="SAM" id="Phobius"/>
    </source>
</evidence>
<comment type="cofactor">
    <cofactor evidence="1 13">
        <name>heme</name>
        <dbReference type="ChEBI" id="CHEBI:30413"/>
    </cofactor>
</comment>
<keyword evidence="10 13" id="KW-0408">Iron</keyword>
<evidence type="ECO:0000256" key="7">
    <source>
        <dbReference type="ARBA" id="ARBA00022723"/>
    </source>
</evidence>
<dbReference type="EMBL" id="AP028215">
    <property type="protein sequence ID" value="BEI91911.1"/>
    <property type="molecule type" value="Genomic_DNA"/>
</dbReference>
<dbReference type="GeneID" id="85495781"/>
<organism evidence="15 16">
    <name type="scientific">Cutaneotrichosporon cavernicola</name>
    <dbReference type="NCBI Taxonomy" id="279322"/>
    <lineage>
        <taxon>Eukaryota</taxon>
        <taxon>Fungi</taxon>
        <taxon>Dikarya</taxon>
        <taxon>Basidiomycota</taxon>
        <taxon>Agaricomycotina</taxon>
        <taxon>Tremellomycetes</taxon>
        <taxon>Trichosporonales</taxon>
        <taxon>Trichosporonaceae</taxon>
        <taxon>Cutaneotrichosporon</taxon>
    </lineage>
</organism>
<keyword evidence="8 14" id="KW-1133">Transmembrane helix</keyword>
<keyword evidence="6 14" id="KW-0812">Transmembrane</keyword>
<accession>A0AA48L4N5</accession>
<gene>
    <name evidence="15" type="ORF">CcaverHIS019_0407310</name>
</gene>
<evidence type="ECO:0000256" key="10">
    <source>
        <dbReference type="ARBA" id="ARBA00023004"/>
    </source>
</evidence>
<evidence type="ECO:0000256" key="8">
    <source>
        <dbReference type="ARBA" id="ARBA00022989"/>
    </source>
</evidence>
<evidence type="ECO:0000256" key="12">
    <source>
        <dbReference type="ARBA" id="ARBA00023136"/>
    </source>
</evidence>
<dbReference type="KEGG" id="ccac:CcaHIS019_0407310"/>
<reference evidence="15" key="1">
    <citation type="journal article" date="2023" name="BMC Genomics">
        <title>Chromosome-level genome assemblies of Cutaneotrichosporon spp. (Trichosporonales, Basidiomycota) reveal imbalanced evolution between nucleotide sequences and chromosome synteny.</title>
        <authorList>
            <person name="Kobayashi Y."/>
            <person name="Kayamori A."/>
            <person name="Aoki K."/>
            <person name="Shiwa Y."/>
            <person name="Matsutani M."/>
            <person name="Fujita N."/>
            <person name="Sugita T."/>
            <person name="Iwasaki W."/>
            <person name="Tanaka N."/>
            <person name="Takashima M."/>
        </authorList>
    </citation>
    <scope>NUCLEOTIDE SEQUENCE</scope>
    <source>
        <strain evidence="15">HIS019</strain>
    </source>
</reference>
<dbReference type="GO" id="GO:0016705">
    <property type="term" value="F:oxidoreductase activity, acting on paired donors, with incorporation or reduction of molecular oxygen"/>
    <property type="evidence" value="ECO:0007669"/>
    <property type="project" value="InterPro"/>
</dbReference>
<evidence type="ECO:0000256" key="1">
    <source>
        <dbReference type="ARBA" id="ARBA00001971"/>
    </source>
</evidence>
<keyword evidence="12 14" id="KW-0472">Membrane</keyword>
<dbReference type="InterPro" id="IPR001128">
    <property type="entry name" value="Cyt_P450"/>
</dbReference>
<dbReference type="SUPFAM" id="SSF48264">
    <property type="entry name" value="Cytochrome P450"/>
    <property type="match status" value="1"/>
</dbReference>
<keyword evidence="9" id="KW-0560">Oxidoreductase</keyword>
<evidence type="ECO:0000256" key="9">
    <source>
        <dbReference type="ARBA" id="ARBA00023002"/>
    </source>
</evidence>
<evidence type="ECO:0000256" key="2">
    <source>
        <dbReference type="ARBA" id="ARBA00004370"/>
    </source>
</evidence>
<evidence type="ECO:0000256" key="11">
    <source>
        <dbReference type="ARBA" id="ARBA00023033"/>
    </source>
</evidence>
<dbReference type="PRINTS" id="PR00463">
    <property type="entry name" value="EP450I"/>
</dbReference>
<dbReference type="CDD" id="cd11065">
    <property type="entry name" value="CYP64-like"/>
    <property type="match status" value="1"/>
</dbReference>
<evidence type="ECO:0000313" key="16">
    <source>
        <dbReference type="Proteomes" id="UP001233271"/>
    </source>
</evidence>
<evidence type="ECO:0000313" key="15">
    <source>
        <dbReference type="EMBL" id="BEI91911.1"/>
    </source>
</evidence>
<evidence type="ECO:0008006" key="17">
    <source>
        <dbReference type="Google" id="ProtNLM"/>
    </source>
</evidence>
<comment type="subcellular location">
    <subcellularLocation>
        <location evidence="2">Membrane</location>
    </subcellularLocation>
</comment>
<dbReference type="GO" id="GO:0020037">
    <property type="term" value="F:heme binding"/>
    <property type="evidence" value="ECO:0007669"/>
    <property type="project" value="InterPro"/>
</dbReference>
<dbReference type="PRINTS" id="PR00385">
    <property type="entry name" value="P450"/>
</dbReference>
<evidence type="ECO:0000256" key="13">
    <source>
        <dbReference type="PIRSR" id="PIRSR602401-1"/>
    </source>
</evidence>